<feature type="non-terminal residue" evidence="2">
    <location>
        <position position="1"/>
    </location>
</feature>
<feature type="non-terminal residue" evidence="2">
    <location>
        <position position="115"/>
    </location>
</feature>
<comment type="caution">
    <text evidence="2">The sequence shown here is derived from an EMBL/GenBank/DDBJ whole genome shotgun (WGS) entry which is preliminary data.</text>
</comment>
<feature type="compositionally biased region" description="Basic residues" evidence="1">
    <location>
        <begin position="88"/>
        <end position="105"/>
    </location>
</feature>
<reference evidence="2" key="1">
    <citation type="submission" date="2023-10" db="EMBL/GenBank/DDBJ databases">
        <authorList>
            <person name="Chen Y."/>
            <person name="Shah S."/>
            <person name="Dougan E. K."/>
            <person name="Thang M."/>
            <person name="Chan C."/>
        </authorList>
    </citation>
    <scope>NUCLEOTIDE SEQUENCE [LARGE SCALE GENOMIC DNA]</scope>
</reference>
<evidence type="ECO:0000313" key="3">
    <source>
        <dbReference type="Proteomes" id="UP001189429"/>
    </source>
</evidence>
<dbReference type="EMBL" id="CAUYUJ010004121">
    <property type="protein sequence ID" value="CAK0808235.1"/>
    <property type="molecule type" value="Genomic_DNA"/>
</dbReference>
<dbReference type="Proteomes" id="UP001189429">
    <property type="component" value="Unassembled WGS sequence"/>
</dbReference>
<sequence length="115" mass="12145">GSPRPGRLPLRGEVRSGRPAAQRGGRRSGGDPAGLRAREVPAQTSGARPRQRGLDRRHAGRGPAGPGRHARRARAEAAGGARAAQGGRRGRRGQRRGRGRRRRQGSRGSERLGSG</sequence>
<gene>
    <name evidence="2" type="ORF">PCOR1329_LOCUS13890</name>
</gene>
<name>A0ABN9QPW4_9DINO</name>
<organism evidence="2 3">
    <name type="scientific">Prorocentrum cordatum</name>
    <dbReference type="NCBI Taxonomy" id="2364126"/>
    <lineage>
        <taxon>Eukaryota</taxon>
        <taxon>Sar</taxon>
        <taxon>Alveolata</taxon>
        <taxon>Dinophyceae</taxon>
        <taxon>Prorocentrales</taxon>
        <taxon>Prorocentraceae</taxon>
        <taxon>Prorocentrum</taxon>
    </lineage>
</organism>
<evidence type="ECO:0000256" key="1">
    <source>
        <dbReference type="SAM" id="MobiDB-lite"/>
    </source>
</evidence>
<accession>A0ABN9QPW4</accession>
<proteinExistence type="predicted"/>
<keyword evidence="3" id="KW-1185">Reference proteome</keyword>
<feature type="compositionally biased region" description="Low complexity" evidence="1">
    <location>
        <begin position="76"/>
        <end position="86"/>
    </location>
</feature>
<protein>
    <submittedName>
        <fullName evidence="2">Uncharacterized protein</fullName>
    </submittedName>
</protein>
<evidence type="ECO:0000313" key="2">
    <source>
        <dbReference type="EMBL" id="CAK0808235.1"/>
    </source>
</evidence>
<feature type="region of interest" description="Disordered" evidence="1">
    <location>
        <begin position="1"/>
        <end position="115"/>
    </location>
</feature>